<reference evidence="2 3" key="1">
    <citation type="submission" date="2019-02" db="EMBL/GenBank/DDBJ databases">
        <title>Deep-cultivation of Planctomycetes and their phenomic and genomic characterization uncovers novel biology.</title>
        <authorList>
            <person name="Wiegand S."/>
            <person name="Jogler M."/>
            <person name="Boedeker C."/>
            <person name="Pinto D."/>
            <person name="Vollmers J."/>
            <person name="Rivas-Marin E."/>
            <person name="Kohn T."/>
            <person name="Peeters S.H."/>
            <person name="Heuer A."/>
            <person name="Rast P."/>
            <person name="Oberbeckmann S."/>
            <person name="Bunk B."/>
            <person name="Jeske O."/>
            <person name="Meyerdierks A."/>
            <person name="Storesund J.E."/>
            <person name="Kallscheuer N."/>
            <person name="Luecker S."/>
            <person name="Lage O.M."/>
            <person name="Pohl T."/>
            <person name="Merkel B.J."/>
            <person name="Hornburger P."/>
            <person name="Mueller R.-W."/>
            <person name="Bruemmer F."/>
            <person name="Labrenz M."/>
            <person name="Spormann A.M."/>
            <person name="Op den Camp H."/>
            <person name="Overmann J."/>
            <person name="Amann R."/>
            <person name="Jetten M.S.M."/>
            <person name="Mascher T."/>
            <person name="Medema M.H."/>
            <person name="Devos D.P."/>
            <person name="Kaster A.-K."/>
            <person name="Ovreas L."/>
            <person name="Rohde M."/>
            <person name="Galperin M.Y."/>
            <person name="Jogler C."/>
        </authorList>
    </citation>
    <scope>NUCLEOTIDE SEQUENCE [LARGE SCALE GENOMIC DNA]</scope>
    <source>
        <strain evidence="2 3">Pla85_3_4</strain>
    </source>
</reference>
<dbReference type="KEGG" id="lcre:Pla8534_42910"/>
<protein>
    <submittedName>
        <fullName evidence="2">Alkyl hydroperoxide reductase AhpD</fullName>
        <ecNumber evidence="2">1.11.1.15</ecNumber>
    </submittedName>
</protein>
<dbReference type="PANTHER" id="PTHR35446">
    <property type="entry name" value="SI:CH211-175M2.5"/>
    <property type="match status" value="1"/>
</dbReference>
<accession>A0A518DXB2</accession>
<sequence length="144" mass="15168">MGNSPAALNAYLAMSGALAEGDLKPADREAVYLAVSVGNGCQYCVSAHTVIAKKAGLLEEETLAVRRFESPDAKRAALLEFVRKVIAAKGFVADAEIEAVRTAGYSSGQIAEAVGYIGLATFSNLFNHVNDTELDFPAAKELES</sequence>
<keyword evidence="3" id="KW-1185">Reference proteome</keyword>
<organism evidence="2 3">
    <name type="scientific">Lignipirellula cremea</name>
    <dbReference type="NCBI Taxonomy" id="2528010"/>
    <lineage>
        <taxon>Bacteria</taxon>
        <taxon>Pseudomonadati</taxon>
        <taxon>Planctomycetota</taxon>
        <taxon>Planctomycetia</taxon>
        <taxon>Pirellulales</taxon>
        <taxon>Pirellulaceae</taxon>
        <taxon>Lignipirellula</taxon>
    </lineage>
</organism>
<evidence type="ECO:0000259" key="1">
    <source>
        <dbReference type="Pfam" id="PF02627"/>
    </source>
</evidence>
<dbReference type="NCBIfam" id="TIGR00778">
    <property type="entry name" value="ahpD_dom"/>
    <property type="match status" value="1"/>
</dbReference>
<dbReference type="Proteomes" id="UP000317648">
    <property type="component" value="Chromosome"/>
</dbReference>
<gene>
    <name evidence="2" type="primary">ahpD</name>
    <name evidence="2" type="ORF">Pla8534_42910</name>
</gene>
<dbReference type="EMBL" id="CP036433">
    <property type="protein sequence ID" value="QDU96470.1"/>
    <property type="molecule type" value="Genomic_DNA"/>
</dbReference>
<proteinExistence type="predicted"/>
<dbReference type="AlphaFoldDB" id="A0A518DXB2"/>
<dbReference type="InterPro" id="IPR029032">
    <property type="entry name" value="AhpD-like"/>
</dbReference>
<dbReference type="PANTHER" id="PTHR35446:SF3">
    <property type="entry name" value="CMD DOMAIN-CONTAINING PROTEIN"/>
    <property type="match status" value="1"/>
</dbReference>
<dbReference type="EC" id="1.11.1.15" evidence="2"/>
<keyword evidence="2" id="KW-0560">Oxidoreductase</keyword>
<dbReference type="RefSeq" id="WP_145055097.1">
    <property type="nucleotide sequence ID" value="NZ_CP036433.1"/>
</dbReference>
<dbReference type="OrthoDB" id="9801997at2"/>
<dbReference type="GO" id="GO:0051920">
    <property type="term" value="F:peroxiredoxin activity"/>
    <property type="evidence" value="ECO:0007669"/>
    <property type="project" value="InterPro"/>
</dbReference>
<evidence type="ECO:0000313" key="3">
    <source>
        <dbReference type="Proteomes" id="UP000317648"/>
    </source>
</evidence>
<dbReference type="Pfam" id="PF02627">
    <property type="entry name" value="CMD"/>
    <property type="match status" value="1"/>
</dbReference>
<dbReference type="SUPFAM" id="SSF69118">
    <property type="entry name" value="AhpD-like"/>
    <property type="match status" value="1"/>
</dbReference>
<dbReference type="InterPro" id="IPR003779">
    <property type="entry name" value="CMD-like"/>
</dbReference>
<dbReference type="Gene3D" id="1.20.1290.10">
    <property type="entry name" value="AhpD-like"/>
    <property type="match status" value="1"/>
</dbReference>
<dbReference type="InterPro" id="IPR004675">
    <property type="entry name" value="AhpD_core"/>
</dbReference>
<name>A0A518DXB2_9BACT</name>
<keyword evidence="2" id="KW-0575">Peroxidase</keyword>
<feature type="domain" description="Carboxymuconolactone decarboxylase-like" evidence="1">
    <location>
        <begin position="5"/>
        <end position="78"/>
    </location>
</feature>
<evidence type="ECO:0000313" key="2">
    <source>
        <dbReference type="EMBL" id="QDU96470.1"/>
    </source>
</evidence>